<dbReference type="SUPFAM" id="SSF46689">
    <property type="entry name" value="Homeodomain-like"/>
    <property type="match status" value="1"/>
</dbReference>
<dbReference type="RefSeq" id="WP_161741611.1">
    <property type="nucleotide sequence ID" value="NZ_JAAAMV010000002.1"/>
</dbReference>
<keyword evidence="2" id="KW-0238">DNA-binding</keyword>
<sequence>MHHAKPTSHLKTLIELFDREWQRFSFPSFGFWRDRGWNGTGSGFELNYYTRGANAVVQDSRTLHFKHGDLIYVPDDVRSSFCEEGSFDLYYLMFRFDCPDLNARMAELFRCLEFEKAPLPMPGLQAEFRALITELRMDRQISVTAKIYFLHIFVRIYMDQIENTGHPHKHEVIVRQVIEDIQERMDSGGKILLPDIAARHALNERYLNQLFKNVTGTTIGKYVLSARIESAKRLLETTAMPITEIAIVSGFYDGAHFSKAFKANVALTPQEYREQNGFL</sequence>
<dbReference type="EMBL" id="JAAAMV010000002">
    <property type="protein sequence ID" value="NBD23177.1"/>
    <property type="molecule type" value="Genomic_DNA"/>
</dbReference>
<keyword evidence="6" id="KW-1185">Reference proteome</keyword>
<dbReference type="InterPro" id="IPR009057">
    <property type="entry name" value="Homeodomain-like_sf"/>
</dbReference>
<feature type="domain" description="HTH araC/xylS-type" evidence="4">
    <location>
        <begin position="175"/>
        <end position="275"/>
    </location>
</feature>
<dbReference type="InterPro" id="IPR018062">
    <property type="entry name" value="HTH_AraC-typ_CS"/>
</dbReference>
<dbReference type="PANTHER" id="PTHR43280">
    <property type="entry name" value="ARAC-FAMILY TRANSCRIPTIONAL REGULATOR"/>
    <property type="match status" value="1"/>
</dbReference>
<organism evidence="5 6">
    <name type="scientific">Paenibacillus glycinis</name>
    <dbReference type="NCBI Taxonomy" id="2697035"/>
    <lineage>
        <taxon>Bacteria</taxon>
        <taxon>Bacillati</taxon>
        <taxon>Bacillota</taxon>
        <taxon>Bacilli</taxon>
        <taxon>Bacillales</taxon>
        <taxon>Paenibacillaceae</taxon>
        <taxon>Paenibacillus</taxon>
    </lineage>
</organism>
<accession>A0ABW9XKQ1</accession>
<dbReference type="InterPro" id="IPR037923">
    <property type="entry name" value="HTH-like"/>
</dbReference>
<dbReference type="SMART" id="SM00342">
    <property type="entry name" value="HTH_ARAC"/>
    <property type="match status" value="1"/>
</dbReference>
<dbReference type="PRINTS" id="PR00032">
    <property type="entry name" value="HTHARAC"/>
</dbReference>
<evidence type="ECO:0000313" key="5">
    <source>
        <dbReference type="EMBL" id="NBD23177.1"/>
    </source>
</evidence>
<dbReference type="PROSITE" id="PS01124">
    <property type="entry name" value="HTH_ARAC_FAMILY_2"/>
    <property type="match status" value="1"/>
</dbReference>
<evidence type="ECO:0000256" key="1">
    <source>
        <dbReference type="ARBA" id="ARBA00023015"/>
    </source>
</evidence>
<dbReference type="Pfam" id="PF02311">
    <property type="entry name" value="AraC_binding"/>
    <property type="match status" value="1"/>
</dbReference>
<keyword evidence="1" id="KW-0805">Transcription regulation</keyword>
<name>A0ABW9XKQ1_9BACL</name>
<dbReference type="Pfam" id="PF12833">
    <property type="entry name" value="HTH_18"/>
    <property type="match status" value="1"/>
</dbReference>
<proteinExistence type="predicted"/>
<protein>
    <submittedName>
        <fullName evidence="5">Helix-turn-helix domain-containing protein</fullName>
    </submittedName>
</protein>
<dbReference type="Gene3D" id="1.10.10.60">
    <property type="entry name" value="Homeodomain-like"/>
    <property type="match status" value="2"/>
</dbReference>
<evidence type="ECO:0000313" key="6">
    <source>
        <dbReference type="Proteomes" id="UP000665561"/>
    </source>
</evidence>
<dbReference type="SUPFAM" id="SSF51215">
    <property type="entry name" value="Regulatory protein AraC"/>
    <property type="match status" value="1"/>
</dbReference>
<gene>
    <name evidence="5" type="ORF">GT019_04775</name>
</gene>
<dbReference type="Proteomes" id="UP000665561">
    <property type="component" value="Unassembled WGS sequence"/>
</dbReference>
<evidence type="ECO:0000256" key="3">
    <source>
        <dbReference type="ARBA" id="ARBA00023163"/>
    </source>
</evidence>
<dbReference type="InterPro" id="IPR020449">
    <property type="entry name" value="Tscrpt_reg_AraC-type_HTH"/>
</dbReference>
<keyword evidence="3" id="KW-0804">Transcription</keyword>
<dbReference type="InterPro" id="IPR003313">
    <property type="entry name" value="AraC-bd"/>
</dbReference>
<comment type="caution">
    <text evidence="5">The sequence shown here is derived from an EMBL/GenBank/DDBJ whole genome shotgun (WGS) entry which is preliminary data.</text>
</comment>
<reference evidence="5 6" key="1">
    <citation type="submission" date="2020-01" db="EMBL/GenBank/DDBJ databases">
        <title>Paenibacillus soybeanensis sp. nov. isolated from the nodules of soybean (Glycine max(L.) Merr).</title>
        <authorList>
            <person name="Wang H."/>
        </authorList>
    </citation>
    <scope>NUCLEOTIDE SEQUENCE [LARGE SCALE GENOMIC DNA]</scope>
    <source>
        <strain evidence="5 6">T1</strain>
    </source>
</reference>
<dbReference type="InterPro" id="IPR018060">
    <property type="entry name" value="HTH_AraC"/>
</dbReference>
<evidence type="ECO:0000259" key="4">
    <source>
        <dbReference type="PROSITE" id="PS01124"/>
    </source>
</evidence>
<dbReference type="PANTHER" id="PTHR43280:SF2">
    <property type="entry name" value="HTH-TYPE TRANSCRIPTIONAL REGULATOR EXSA"/>
    <property type="match status" value="1"/>
</dbReference>
<dbReference type="PROSITE" id="PS00041">
    <property type="entry name" value="HTH_ARAC_FAMILY_1"/>
    <property type="match status" value="1"/>
</dbReference>
<evidence type="ECO:0000256" key="2">
    <source>
        <dbReference type="ARBA" id="ARBA00023125"/>
    </source>
</evidence>